<dbReference type="AlphaFoldDB" id="A0A2X4WC32"/>
<reference evidence="2 3" key="1">
    <citation type="submission" date="2018-06" db="EMBL/GenBank/DDBJ databases">
        <authorList>
            <consortium name="Pathogen Informatics"/>
            <person name="Doyle S."/>
        </authorList>
    </citation>
    <scope>NUCLEOTIDE SEQUENCE [LARGE SCALE GENOMIC DNA]</scope>
    <source>
        <strain evidence="2 3">NCTC4824</strain>
    </source>
</reference>
<dbReference type="Pfam" id="PF12728">
    <property type="entry name" value="HTH_17"/>
    <property type="match status" value="1"/>
</dbReference>
<dbReference type="Proteomes" id="UP000249134">
    <property type="component" value="Chromosome 1"/>
</dbReference>
<dbReference type="STRING" id="1348624.GCA_001591545_01947"/>
<evidence type="ECO:0000313" key="3">
    <source>
        <dbReference type="Proteomes" id="UP000249134"/>
    </source>
</evidence>
<name>A0A2X4WC32_LEDLE</name>
<sequence length="82" mass="9586">MTKIVLETREDVENFIKNDVLTTTEAMEVLGVSRGRMSQLIEAGKITPIKKLSRVSLFLRSDLEEKKEELEELRKKYRPYDV</sequence>
<dbReference type="EMBL" id="LS483476">
    <property type="protein sequence ID" value="SQI60731.1"/>
    <property type="molecule type" value="Genomic_DNA"/>
</dbReference>
<organism evidence="2 3">
    <name type="scientific">Lederbergia lenta</name>
    <name type="common">Bacillus lentus</name>
    <dbReference type="NCBI Taxonomy" id="1467"/>
    <lineage>
        <taxon>Bacteria</taxon>
        <taxon>Bacillati</taxon>
        <taxon>Bacillota</taxon>
        <taxon>Bacilli</taxon>
        <taxon>Bacillales</taxon>
        <taxon>Bacillaceae</taxon>
        <taxon>Lederbergia</taxon>
    </lineage>
</organism>
<gene>
    <name evidence="2" type="ORF">NCTC4824_02899</name>
</gene>
<proteinExistence type="predicted"/>
<evidence type="ECO:0000313" key="2">
    <source>
        <dbReference type="EMBL" id="SQI60731.1"/>
    </source>
</evidence>
<dbReference type="KEGG" id="blen:NCTC4824_02899"/>
<protein>
    <submittedName>
        <fullName evidence="2">Helix-turn-helix domain</fullName>
    </submittedName>
</protein>
<accession>A0A2X4WC32</accession>
<keyword evidence="3" id="KW-1185">Reference proteome</keyword>
<evidence type="ECO:0000259" key="1">
    <source>
        <dbReference type="Pfam" id="PF12728"/>
    </source>
</evidence>
<feature type="domain" description="Helix-turn-helix" evidence="1">
    <location>
        <begin position="20"/>
        <end position="65"/>
    </location>
</feature>
<dbReference type="InterPro" id="IPR041657">
    <property type="entry name" value="HTH_17"/>
</dbReference>
<dbReference type="RefSeq" id="WP_231955831.1">
    <property type="nucleotide sequence ID" value="NZ_CBCSGM010000001.1"/>
</dbReference>